<dbReference type="RefSeq" id="WP_095417064.1">
    <property type="nucleotide sequence ID" value="NZ_CP022989.1"/>
</dbReference>
<feature type="transmembrane region" description="Helical" evidence="7">
    <location>
        <begin position="377"/>
        <end position="396"/>
    </location>
</feature>
<dbReference type="OrthoDB" id="9810492at2"/>
<dbReference type="PANTHER" id="PTHR23517">
    <property type="entry name" value="RESISTANCE PROTEIN MDTM, PUTATIVE-RELATED-RELATED"/>
    <property type="match status" value="1"/>
</dbReference>
<protein>
    <submittedName>
        <fullName evidence="9">MFS transporter</fullName>
    </submittedName>
</protein>
<dbReference type="InterPro" id="IPR036259">
    <property type="entry name" value="MFS_trans_sf"/>
</dbReference>
<comment type="subcellular location">
    <subcellularLocation>
        <location evidence="1">Cell membrane</location>
        <topology evidence="1">Multi-pass membrane protein</topology>
    </subcellularLocation>
</comment>
<feature type="transmembrane region" description="Helical" evidence="7">
    <location>
        <begin position="14"/>
        <end position="35"/>
    </location>
</feature>
<keyword evidence="5 7" id="KW-1133">Transmembrane helix</keyword>
<evidence type="ECO:0000259" key="8">
    <source>
        <dbReference type="PROSITE" id="PS50850"/>
    </source>
</evidence>
<feature type="domain" description="Major facilitator superfamily (MFS) profile" evidence="8">
    <location>
        <begin position="18"/>
        <end position="426"/>
    </location>
</feature>
<feature type="transmembrane region" description="Helical" evidence="7">
    <location>
        <begin position="55"/>
        <end position="76"/>
    </location>
</feature>
<dbReference type="Proteomes" id="UP000215158">
    <property type="component" value="Chromosome 1"/>
</dbReference>
<keyword evidence="2" id="KW-0813">Transport</keyword>
<accession>A0A248VCG7</accession>
<sequence>MSERNRPVAFGIRVNYWQVVLQLLQVLLVGMTVGMTRNVVPALAESEFGVPRGSFMLLVAFVVAFGVVKGAMNFVAGRLAERIGRKKVLLAGWLVAFPIAPLIYFAQSWSWVVVATMLLGVNQGLTWSMTQTAKLDITRPDQRGLIIGLNEFSGYIGVAVAGVVTGYAASVLGPRGGLLWFGTAVVLLATLLAWLAVAETLPWARFQSSQEAIAYPAKGHPQSRQFAAGEQPTGSEVFALMSWRDRRMAALCQAGLVEKFVDALVWVFWPVYLHQRGVSLPGIGWIVGVYGFTWGGAQLFTGRLSDRVGRHHLNVLGMWVCGVGVLLLPLGRGSTWWSFAAAVAGIGMAMLYPNLSAAVADLAQPAWRASAIGIYRFWRDLGYGVGALGLGAAAALGGSVEYAFWFVALAMGMSGLVLYHWGEETHTRFNPAP</sequence>
<feature type="transmembrane region" description="Helical" evidence="7">
    <location>
        <begin position="336"/>
        <end position="356"/>
    </location>
</feature>
<dbReference type="KEGG" id="parb:CJU94_00335"/>
<feature type="transmembrane region" description="Helical" evidence="7">
    <location>
        <begin position="88"/>
        <end position="105"/>
    </location>
</feature>
<dbReference type="InterPro" id="IPR005829">
    <property type="entry name" value="Sugar_transporter_CS"/>
</dbReference>
<dbReference type="GO" id="GO:0005886">
    <property type="term" value="C:plasma membrane"/>
    <property type="evidence" value="ECO:0007669"/>
    <property type="project" value="UniProtKB-SubCell"/>
</dbReference>
<name>A0A248VCG7_9BURK</name>
<dbReference type="SUPFAM" id="SSF103473">
    <property type="entry name" value="MFS general substrate transporter"/>
    <property type="match status" value="1"/>
</dbReference>
<evidence type="ECO:0000256" key="1">
    <source>
        <dbReference type="ARBA" id="ARBA00004651"/>
    </source>
</evidence>
<dbReference type="EMBL" id="CP022989">
    <property type="protein sequence ID" value="ASV96757.1"/>
    <property type="molecule type" value="Genomic_DNA"/>
</dbReference>
<dbReference type="AlphaFoldDB" id="A0A248VCG7"/>
<evidence type="ECO:0000313" key="9">
    <source>
        <dbReference type="EMBL" id="ASV96757.1"/>
    </source>
</evidence>
<dbReference type="PROSITE" id="PS50850">
    <property type="entry name" value="MFS"/>
    <property type="match status" value="1"/>
</dbReference>
<keyword evidence="6 7" id="KW-0472">Membrane</keyword>
<feature type="transmembrane region" description="Helical" evidence="7">
    <location>
        <begin position="283"/>
        <end position="301"/>
    </location>
</feature>
<dbReference type="Gene3D" id="1.20.1250.20">
    <property type="entry name" value="MFS general substrate transporter like domains"/>
    <property type="match status" value="2"/>
</dbReference>
<proteinExistence type="predicted"/>
<keyword evidence="4 7" id="KW-0812">Transmembrane</keyword>
<dbReference type="PROSITE" id="PS00216">
    <property type="entry name" value="SUGAR_TRANSPORT_1"/>
    <property type="match status" value="1"/>
</dbReference>
<organism evidence="9 10">
    <name type="scientific">Paraburkholderia aromaticivorans</name>
    <dbReference type="NCBI Taxonomy" id="2026199"/>
    <lineage>
        <taxon>Bacteria</taxon>
        <taxon>Pseudomonadati</taxon>
        <taxon>Pseudomonadota</taxon>
        <taxon>Betaproteobacteria</taxon>
        <taxon>Burkholderiales</taxon>
        <taxon>Burkholderiaceae</taxon>
        <taxon>Paraburkholderia</taxon>
    </lineage>
</organism>
<evidence type="ECO:0000256" key="2">
    <source>
        <dbReference type="ARBA" id="ARBA00022448"/>
    </source>
</evidence>
<evidence type="ECO:0000256" key="7">
    <source>
        <dbReference type="SAM" id="Phobius"/>
    </source>
</evidence>
<dbReference type="Pfam" id="PF07690">
    <property type="entry name" value="MFS_1"/>
    <property type="match status" value="2"/>
</dbReference>
<dbReference type="GO" id="GO:0022857">
    <property type="term" value="F:transmembrane transporter activity"/>
    <property type="evidence" value="ECO:0007669"/>
    <property type="project" value="InterPro"/>
</dbReference>
<feature type="transmembrane region" description="Helical" evidence="7">
    <location>
        <begin position="178"/>
        <end position="197"/>
    </location>
</feature>
<evidence type="ECO:0000256" key="3">
    <source>
        <dbReference type="ARBA" id="ARBA00022475"/>
    </source>
</evidence>
<evidence type="ECO:0000313" key="10">
    <source>
        <dbReference type="Proteomes" id="UP000215158"/>
    </source>
</evidence>
<dbReference type="InterPro" id="IPR020846">
    <property type="entry name" value="MFS_dom"/>
</dbReference>
<gene>
    <name evidence="9" type="ORF">CJU94_00335</name>
</gene>
<evidence type="ECO:0000256" key="6">
    <source>
        <dbReference type="ARBA" id="ARBA00023136"/>
    </source>
</evidence>
<keyword evidence="3" id="KW-1003">Cell membrane</keyword>
<dbReference type="PANTHER" id="PTHR23517:SF3">
    <property type="entry name" value="INTEGRAL MEMBRANE TRANSPORT PROTEIN"/>
    <property type="match status" value="1"/>
</dbReference>
<reference evidence="9 10" key="1">
    <citation type="submission" date="2017-08" db="EMBL/GenBank/DDBJ databases">
        <title>Identification and genetic characteristics of simultaneous BTEX- and naphthalene-degrading Paraburkholderia sp. BN5 isolated from petroleum-contaminated soil.</title>
        <authorList>
            <person name="Lee Y."/>
            <person name="Jeon C.O."/>
        </authorList>
    </citation>
    <scope>NUCLEOTIDE SEQUENCE [LARGE SCALE GENOMIC DNA]</scope>
    <source>
        <strain evidence="9 10">BN5</strain>
    </source>
</reference>
<feature type="transmembrane region" description="Helical" evidence="7">
    <location>
        <begin position="313"/>
        <end position="330"/>
    </location>
</feature>
<feature type="transmembrane region" description="Helical" evidence="7">
    <location>
        <begin position="152"/>
        <end position="172"/>
    </location>
</feature>
<dbReference type="InterPro" id="IPR011701">
    <property type="entry name" value="MFS"/>
</dbReference>
<evidence type="ECO:0000256" key="5">
    <source>
        <dbReference type="ARBA" id="ARBA00022989"/>
    </source>
</evidence>
<evidence type="ECO:0000256" key="4">
    <source>
        <dbReference type="ARBA" id="ARBA00022692"/>
    </source>
</evidence>
<dbReference type="InterPro" id="IPR050171">
    <property type="entry name" value="MFS_Transporters"/>
</dbReference>
<keyword evidence="10" id="KW-1185">Reference proteome</keyword>
<feature type="transmembrane region" description="Helical" evidence="7">
    <location>
        <begin position="402"/>
        <end position="421"/>
    </location>
</feature>